<dbReference type="InterPro" id="IPR041492">
    <property type="entry name" value="HAD_2"/>
</dbReference>
<dbReference type="PANTHER" id="PTHR43434">
    <property type="entry name" value="PHOSPHOGLYCOLATE PHOSPHATASE"/>
    <property type="match status" value="1"/>
</dbReference>
<evidence type="ECO:0000313" key="2">
    <source>
        <dbReference type="Proteomes" id="UP000254893"/>
    </source>
</evidence>
<dbReference type="Gene3D" id="3.40.50.1000">
    <property type="entry name" value="HAD superfamily/HAD-like"/>
    <property type="match status" value="1"/>
</dbReference>
<dbReference type="InterPro" id="IPR050155">
    <property type="entry name" value="HAD-like_hydrolase_sf"/>
</dbReference>
<dbReference type="SFLD" id="SFLDG01129">
    <property type="entry name" value="C1.5:_HAD__Beta-PGM__Phosphata"/>
    <property type="match status" value="1"/>
</dbReference>
<dbReference type="Proteomes" id="UP000254893">
    <property type="component" value="Unassembled WGS sequence"/>
</dbReference>
<dbReference type="PANTHER" id="PTHR43434:SF19">
    <property type="entry name" value="PHOSPHONOACETALDEHYDE HYDROLASE"/>
    <property type="match status" value="1"/>
</dbReference>
<reference evidence="1 2" key="1">
    <citation type="submission" date="2018-06" db="EMBL/GenBank/DDBJ databases">
        <authorList>
            <consortium name="Pathogen Informatics"/>
            <person name="Doyle S."/>
        </authorList>
    </citation>
    <scope>NUCLEOTIDE SEQUENCE [LARGE SCALE GENOMIC DNA]</scope>
    <source>
        <strain evidence="1 2">NCTC11388</strain>
    </source>
</reference>
<gene>
    <name evidence="1" type="primary">phnX_1</name>
    <name evidence="1" type="ORF">NCTC11388_01135</name>
</gene>
<sequence length="225" mass="25247">MAIKLVVFDMAGTTVRDKNYVGKSFTEAMRKQGYNVSVEDVNPIMGYKKPVAIRMMLEKYEQDAAKITDTLIDTIHEDFVALMLDFYHTSPDIQPLPGVEDTFEQLRSSGIHIGLDTGFSKDIAQVIIDRLDWSDKIDVMVASDEVEAGRPYPYMIYRMMDKFGIHSAEEVAKVGDTEVDINEGLQAGCKYVVGITTGSFSRSELEPYGPTHIIDHISDILPIIR</sequence>
<dbReference type="InterPro" id="IPR036412">
    <property type="entry name" value="HAD-like_sf"/>
</dbReference>
<proteinExistence type="predicted"/>
<protein>
    <submittedName>
        <fullName evidence="1">Phosphonoacetaldehyde hydrolase</fullName>
        <ecNumber evidence="1">3.11.1.1</ecNumber>
    </submittedName>
</protein>
<dbReference type="GO" id="GO:0008967">
    <property type="term" value="F:phosphoglycolate phosphatase activity"/>
    <property type="evidence" value="ECO:0007669"/>
    <property type="project" value="TreeGrafter"/>
</dbReference>
<dbReference type="GO" id="GO:0006281">
    <property type="term" value="P:DNA repair"/>
    <property type="evidence" value="ECO:0007669"/>
    <property type="project" value="TreeGrafter"/>
</dbReference>
<dbReference type="GO" id="GO:0050194">
    <property type="term" value="F:phosphonoacetaldehyde hydrolase activity"/>
    <property type="evidence" value="ECO:0007669"/>
    <property type="project" value="UniProtKB-EC"/>
</dbReference>
<dbReference type="SFLD" id="SFLDG01135">
    <property type="entry name" value="C1.5.6:_HAD__Beta-PGM__Phospha"/>
    <property type="match status" value="1"/>
</dbReference>
<dbReference type="InterPro" id="IPR023214">
    <property type="entry name" value="HAD_sf"/>
</dbReference>
<dbReference type="SUPFAM" id="SSF56784">
    <property type="entry name" value="HAD-like"/>
    <property type="match status" value="1"/>
</dbReference>
<dbReference type="GO" id="GO:0005829">
    <property type="term" value="C:cytosol"/>
    <property type="evidence" value="ECO:0007669"/>
    <property type="project" value="TreeGrafter"/>
</dbReference>
<dbReference type="EC" id="3.11.1.1" evidence="1"/>
<dbReference type="EMBL" id="UGYW01000002">
    <property type="protein sequence ID" value="SUJ02637.1"/>
    <property type="molecule type" value="Genomic_DNA"/>
</dbReference>
<dbReference type="AlphaFoldDB" id="A0A380BL30"/>
<name>A0A380BL30_SPHSI</name>
<dbReference type="RefSeq" id="WP_115169409.1">
    <property type="nucleotide sequence ID" value="NZ_UGYW01000002.1"/>
</dbReference>
<dbReference type="SFLD" id="SFLDS00003">
    <property type="entry name" value="Haloacid_Dehalogenase"/>
    <property type="match status" value="1"/>
</dbReference>
<accession>A0A380BL30</accession>
<dbReference type="Pfam" id="PF13419">
    <property type="entry name" value="HAD_2"/>
    <property type="match status" value="1"/>
</dbReference>
<dbReference type="InterPro" id="IPR023198">
    <property type="entry name" value="PGP-like_dom2"/>
</dbReference>
<keyword evidence="1" id="KW-0378">Hydrolase</keyword>
<organism evidence="1 2">
    <name type="scientific">Sphingobacterium spiritivorum</name>
    <name type="common">Flavobacterium spiritivorum</name>
    <dbReference type="NCBI Taxonomy" id="258"/>
    <lineage>
        <taxon>Bacteria</taxon>
        <taxon>Pseudomonadati</taxon>
        <taxon>Bacteroidota</taxon>
        <taxon>Sphingobacteriia</taxon>
        <taxon>Sphingobacteriales</taxon>
        <taxon>Sphingobacteriaceae</taxon>
        <taxon>Sphingobacterium</taxon>
    </lineage>
</organism>
<dbReference type="Gene3D" id="1.10.150.240">
    <property type="entry name" value="Putative phosphatase, domain 2"/>
    <property type="match status" value="1"/>
</dbReference>
<evidence type="ECO:0000313" key="1">
    <source>
        <dbReference type="EMBL" id="SUJ02637.1"/>
    </source>
</evidence>